<dbReference type="OrthoDB" id="268400at2759"/>
<feature type="transmembrane region" description="Helical" evidence="6">
    <location>
        <begin position="404"/>
        <end position="429"/>
    </location>
</feature>
<feature type="transmembrane region" description="Helical" evidence="6">
    <location>
        <begin position="473"/>
        <end position="493"/>
    </location>
</feature>
<comment type="subcellular location">
    <subcellularLocation>
        <location evidence="1">Membrane</location>
        <topology evidence="1">Multi-pass membrane protein</topology>
    </subcellularLocation>
</comment>
<dbReference type="EMBL" id="WWBZ02000073">
    <property type="protein sequence ID" value="KAF4302552.1"/>
    <property type="molecule type" value="Genomic_DNA"/>
</dbReference>
<feature type="transmembrane region" description="Helical" evidence="6">
    <location>
        <begin position="22"/>
        <end position="43"/>
    </location>
</feature>
<dbReference type="PANTHER" id="PTHR23502:SF160">
    <property type="entry name" value="MAJOR FACILITATOR SUPERFAMILY (MFS) PROFILE DOMAIN-CONTAINING PROTEIN-RELATED"/>
    <property type="match status" value="1"/>
</dbReference>
<dbReference type="Pfam" id="PF07690">
    <property type="entry name" value="MFS_1"/>
    <property type="match status" value="1"/>
</dbReference>
<gene>
    <name evidence="8" type="ORF">GTA08_BOTSDO10480</name>
</gene>
<feature type="transmembrane region" description="Helical" evidence="6">
    <location>
        <begin position="63"/>
        <end position="79"/>
    </location>
</feature>
<keyword evidence="3 6" id="KW-1133">Transmembrane helix</keyword>
<dbReference type="AlphaFoldDB" id="A0A8H4IJX3"/>
<evidence type="ECO:0000256" key="6">
    <source>
        <dbReference type="SAM" id="Phobius"/>
    </source>
</evidence>
<evidence type="ECO:0000256" key="5">
    <source>
        <dbReference type="SAM" id="MobiDB-lite"/>
    </source>
</evidence>
<dbReference type="GO" id="GO:0022857">
    <property type="term" value="F:transmembrane transporter activity"/>
    <property type="evidence" value="ECO:0007669"/>
    <property type="project" value="InterPro"/>
</dbReference>
<proteinExistence type="predicted"/>
<keyword evidence="2 6" id="KW-0812">Transmembrane</keyword>
<sequence length="505" mass="53617">MPLTLAANEGPSPVTWPLSWRILILINVSFYNMMGSVFAAGIAPLFGPIMKDIHCTETEVSRLPGYGLLMLGVANLWALPATEYIGKRNTIIFSMLVFLGCNVWAAKAQSYTSLVGSRFVGGFFGGVVEALGPSIVAECFPEQQLGRAMVVYVGFLAGGSALGPIAAGAIATHLDSWRWFFSISAIAIGLNLLSCLLMLPETTHAIPPPPPPQASCSDDDDDDDDDVDVELRAVGIKTPSPPSSPTPDGGPLRSPVSLARVWSTRSLFLVVDNARPRHRTPRILREQLYLLAAPPVLLTTLLFGLTIGWTVLCSVVLASVYSAPPHLFDAQAVGFFNWGPLVGLSVGIPVGGALADVLSARARAKRGPGGAHDPRDRLPALLSGALVSPAGWLLMGFAMRDGMAWGVVATGWGMSAFGLTASANVLLTYCVDCFPERAGHVGVLVNVMKNVLAFGVSYGSLGWYTSAGPVGQFGAMAGIMWVVYLGVPVIYIWSDRLRGLSMKLY</sequence>
<accession>A0A8H4IJX3</accession>
<dbReference type="Gene3D" id="1.20.1250.20">
    <property type="entry name" value="MFS general substrate transporter like domains"/>
    <property type="match status" value="1"/>
</dbReference>
<evidence type="ECO:0000313" key="9">
    <source>
        <dbReference type="Proteomes" id="UP000572817"/>
    </source>
</evidence>
<evidence type="ECO:0000256" key="2">
    <source>
        <dbReference type="ARBA" id="ARBA00022692"/>
    </source>
</evidence>
<dbReference type="InterPro" id="IPR020846">
    <property type="entry name" value="MFS_dom"/>
</dbReference>
<feature type="transmembrane region" description="Helical" evidence="6">
    <location>
        <begin position="177"/>
        <end position="199"/>
    </location>
</feature>
<evidence type="ECO:0000256" key="1">
    <source>
        <dbReference type="ARBA" id="ARBA00004141"/>
    </source>
</evidence>
<feature type="transmembrane region" description="Helical" evidence="6">
    <location>
        <begin position="338"/>
        <end position="358"/>
    </location>
</feature>
<feature type="transmembrane region" description="Helical" evidence="6">
    <location>
        <begin position="149"/>
        <end position="171"/>
    </location>
</feature>
<dbReference type="InterPro" id="IPR036259">
    <property type="entry name" value="MFS_trans_sf"/>
</dbReference>
<dbReference type="SUPFAM" id="SSF103473">
    <property type="entry name" value="MFS general substrate transporter"/>
    <property type="match status" value="1"/>
</dbReference>
<dbReference type="GO" id="GO:0005886">
    <property type="term" value="C:plasma membrane"/>
    <property type="evidence" value="ECO:0007669"/>
    <property type="project" value="TreeGrafter"/>
</dbReference>
<keyword evidence="4 6" id="KW-0472">Membrane</keyword>
<reference evidence="8" key="1">
    <citation type="submission" date="2020-04" db="EMBL/GenBank/DDBJ databases">
        <title>Genome Assembly and Annotation of Botryosphaeria dothidea sdau 11-99, a Latent Pathogen of Apple Fruit Ring Rot in China.</title>
        <authorList>
            <person name="Yu C."/>
            <person name="Diao Y."/>
            <person name="Lu Q."/>
            <person name="Zhao J."/>
            <person name="Cui S."/>
            <person name="Peng C."/>
            <person name="He B."/>
            <person name="Liu H."/>
        </authorList>
    </citation>
    <scope>NUCLEOTIDE SEQUENCE [LARGE SCALE GENOMIC DNA]</scope>
    <source>
        <strain evidence="8">Sdau11-99</strain>
    </source>
</reference>
<name>A0A8H4IJX3_9PEZI</name>
<keyword evidence="9" id="KW-1185">Reference proteome</keyword>
<organism evidence="8 9">
    <name type="scientific">Botryosphaeria dothidea</name>
    <dbReference type="NCBI Taxonomy" id="55169"/>
    <lineage>
        <taxon>Eukaryota</taxon>
        <taxon>Fungi</taxon>
        <taxon>Dikarya</taxon>
        <taxon>Ascomycota</taxon>
        <taxon>Pezizomycotina</taxon>
        <taxon>Dothideomycetes</taxon>
        <taxon>Dothideomycetes incertae sedis</taxon>
        <taxon>Botryosphaeriales</taxon>
        <taxon>Botryosphaeriaceae</taxon>
        <taxon>Botryosphaeria</taxon>
    </lineage>
</organism>
<dbReference type="InterPro" id="IPR011701">
    <property type="entry name" value="MFS"/>
</dbReference>
<evidence type="ECO:0000313" key="8">
    <source>
        <dbReference type="EMBL" id="KAF4302552.1"/>
    </source>
</evidence>
<evidence type="ECO:0000259" key="7">
    <source>
        <dbReference type="PROSITE" id="PS50850"/>
    </source>
</evidence>
<feature type="transmembrane region" description="Helical" evidence="6">
    <location>
        <begin position="288"/>
        <end position="318"/>
    </location>
</feature>
<evidence type="ECO:0000256" key="3">
    <source>
        <dbReference type="ARBA" id="ARBA00022989"/>
    </source>
</evidence>
<evidence type="ECO:0000256" key="4">
    <source>
        <dbReference type="ARBA" id="ARBA00023136"/>
    </source>
</evidence>
<dbReference type="PROSITE" id="PS50850">
    <property type="entry name" value="MFS"/>
    <property type="match status" value="1"/>
</dbReference>
<comment type="caution">
    <text evidence="8">The sequence shown here is derived from an EMBL/GenBank/DDBJ whole genome shotgun (WGS) entry which is preliminary data.</text>
</comment>
<feature type="transmembrane region" description="Helical" evidence="6">
    <location>
        <begin position="378"/>
        <end position="398"/>
    </location>
</feature>
<dbReference type="Proteomes" id="UP000572817">
    <property type="component" value="Unassembled WGS sequence"/>
</dbReference>
<protein>
    <submittedName>
        <fullName evidence="8">Major facilitator superfamily</fullName>
    </submittedName>
</protein>
<dbReference type="PANTHER" id="PTHR23502">
    <property type="entry name" value="MAJOR FACILITATOR SUPERFAMILY"/>
    <property type="match status" value="1"/>
</dbReference>
<feature type="region of interest" description="Disordered" evidence="5">
    <location>
        <begin position="233"/>
        <end position="253"/>
    </location>
</feature>
<feature type="domain" description="Major facilitator superfamily (MFS) profile" evidence="7">
    <location>
        <begin position="21"/>
        <end position="498"/>
    </location>
</feature>
<feature type="transmembrane region" description="Helical" evidence="6">
    <location>
        <begin position="441"/>
        <end position="461"/>
    </location>
</feature>
<feature type="transmembrane region" description="Helical" evidence="6">
    <location>
        <begin position="119"/>
        <end position="137"/>
    </location>
</feature>